<feature type="transmembrane region" description="Helical" evidence="10">
    <location>
        <begin position="1254"/>
        <end position="1274"/>
    </location>
</feature>
<feature type="transmembrane region" description="Helical" evidence="10">
    <location>
        <begin position="170"/>
        <end position="189"/>
    </location>
</feature>
<keyword evidence="4" id="KW-0677">Repeat</keyword>
<evidence type="ECO:0000256" key="6">
    <source>
        <dbReference type="ARBA" id="ARBA00022840"/>
    </source>
</evidence>
<feature type="domain" description="ABC transmembrane type-1" evidence="12">
    <location>
        <begin position="978"/>
        <end position="1282"/>
    </location>
</feature>
<accession>A0AA35NIK7</accession>
<feature type="transmembrane region" description="Helical" evidence="10">
    <location>
        <begin position="1141"/>
        <end position="1160"/>
    </location>
</feature>
<dbReference type="PROSITE" id="PS50929">
    <property type="entry name" value="ABC_TM1F"/>
    <property type="match status" value="2"/>
</dbReference>
<dbReference type="GeneID" id="80918556"/>
<organism evidence="13 14">
    <name type="scientific">Saccharomyces mikatae IFO 1815</name>
    <dbReference type="NCBI Taxonomy" id="226126"/>
    <lineage>
        <taxon>Eukaryota</taxon>
        <taxon>Fungi</taxon>
        <taxon>Dikarya</taxon>
        <taxon>Ascomycota</taxon>
        <taxon>Saccharomycotina</taxon>
        <taxon>Saccharomycetes</taxon>
        <taxon>Saccharomycetales</taxon>
        <taxon>Saccharomycetaceae</taxon>
        <taxon>Saccharomyces</taxon>
    </lineage>
</organism>
<reference evidence="13" key="1">
    <citation type="submission" date="2022-10" db="EMBL/GenBank/DDBJ databases">
        <authorList>
            <person name="Byrne P K."/>
        </authorList>
    </citation>
    <scope>NUCLEOTIDE SEQUENCE</scope>
    <source>
        <strain evidence="13">IFO1815</strain>
    </source>
</reference>
<evidence type="ECO:0000256" key="5">
    <source>
        <dbReference type="ARBA" id="ARBA00022741"/>
    </source>
</evidence>
<feature type="transmembrane region" description="Helical" evidence="10">
    <location>
        <begin position="140"/>
        <end position="158"/>
    </location>
</feature>
<keyword evidence="2" id="KW-0813">Transport</keyword>
<keyword evidence="5" id="KW-0547">Nucleotide-binding</keyword>
<dbReference type="GO" id="GO:0016887">
    <property type="term" value="F:ATP hydrolysis activity"/>
    <property type="evidence" value="ECO:0007669"/>
    <property type="project" value="InterPro"/>
</dbReference>
<dbReference type="SUPFAM" id="SSF90123">
    <property type="entry name" value="ABC transporter transmembrane region"/>
    <property type="match status" value="2"/>
</dbReference>
<feature type="domain" description="ABC transmembrane type-1" evidence="12">
    <location>
        <begin position="342"/>
        <end position="632"/>
    </location>
</feature>
<dbReference type="PANTHER" id="PTHR24223">
    <property type="entry name" value="ATP-BINDING CASSETTE SUB-FAMILY C"/>
    <property type="match status" value="1"/>
</dbReference>
<evidence type="ECO:0000256" key="3">
    <source>
        <dbReference type="ARBA" id="ARBA00022692"/>
    </source>
</evidence>
<feature type="transmembrane region" description="Helical" evidence="10">
    <location>
        <begin position="1225"/>
        <end position="1248"/>
    </location>
</feature>
<feature type="transmembrane region" description="Helical" evidence="10">
    <location>
        <begin position="569"/>
        <end position="595"/>
    </location>
</feature>
<dbReference type="Gene3D" id="1.20.1560.10">
    <property type="entry name" value="ABC transporter type 1, transmembrane domain"/>
    <property type="match status" value="2"/>
</dbReference>
<dbReference type="InterPro" id="IPR027417">
    <property type="entry name" value="P-loop_NTPase"/>
</dbReference>
<dbReference type="CDD" id="cd18596">
    <property type="entry name" value="ABC_6TM_VMR1_D1_like"/>
    <property type="match status" value="1"/>
</dbReference>
<dbReference type="FunFam" id="3.40.50.300:FF:000825">
    <property type="entry name" value="ABC bile acid transporter"/>
    <property type="match status" value="1"/>
</dbReference>
<keyword evidence="14" id="KW-1185">Reference proteome</keyword>
<dbReference type="Pfam" id="PF00005">
    <property type="entry name" value="ABC_tran"/>
    <property type="match status" value="2"/>
</dbReference>
<name>A0AA35NIK7_SACMI</name>
<comment type="subcellular location">
    <subcellularLocation>
        <location evidence="1">Endomembrane system</location>
        <topology evidence="1">Multi-pass membrane protein</topology>
    </subcellularLocation>
</comment>
<feature type="transmembrane region" description="Helical" evidence="10">
    <location>
        <begin position="337"/>
        <end position="358"/>
    </location>
</feature>
<feature type="transmembrane region" description="Helical" evidence="10">
    <location>
        <begin position="378"/>
        <end position="396"/>
    </location>
</feature>
<dbReference type="InterPro" id="IPR017871">
    <property type="entry name" value="ABC_transporter-like_CS"/>
</dbReference>
<feature type="domain" description="ABC transporter" evidence="11">
    <location>
        <begin position="666"/>
        <end position="908"/>
    </location>
</feature>
<evidence type="ECO:0000259" key="12">
    <source>
        <dbReference type="PROSITE" id="PS50929"/>
    </source>
</evidence>
<keyword evidence="9" id="KW-0325">Glycoprotein</keyword>
<evidence type="ECO:0000313" key="13">
    <source>
        <dbReference type="EMBL" id="CAI4039345.1"/>
    </source>
</evidence>
<dbReference type="FunFam" id="3.40.50.300:FF:000565">
    <property type="entry name" value="ABC bile acid transporter"/>
    <property type="match status" value="1"/>
</dbReference>
<keyword evidence="3 10" id="KW-0812">Transmembrane</keyword>
<evidence type="ECO:0000256" key="7">
    <source>
        <dbReference type="ARBA" id="ARBA00022989"/>
    </source>
</evidence>
<feature type="transmembrane region" description="Helical" evidence="10">
    <location>
        <begin position="977"/>
        <end position="998"/>
    </location>
</feature>
<dbReference type="InterPro" id="IPR003593">
    <property type="entry name" value="AAA+_ATPase"/>
</dbReference>
<evidence type="ECO:0000256" key="10">
    <source>
        <dbReference type="SAM" id="Phobius"/>
    </source>
</evidence>
<feature type="transmembrane region" description="Helical" evidence="10">
    <location>
        <begin position="465"/>
        <end position="484"/>
    </location>
</feature>
<sequence length="1585" mass="181238">MTTNVGIIRNNDSYWEVDDFTRIGRTQLLNYYFPLIIIASIALLELYQYAPSHSEKLAEPDIVNEYLFGPQGEGEEDFSVERLLPHSSNQTDYVDTKKQGKLLQLRHFDIRDIDVKKIDDKNRGGLTFKEPSTHDHLRKLFEIVLVSLQIIGLLFLRITNISTELTDRDVSVLLLLWLILLSLTALRAYKRSKNLWTISFSAYTALWLSNWFPLRSIYIGNINDIPSRIFYIFEFMVTSNLELVLLTSPLKDSSPSIYVRDAFMTPSREHSSSILSFITWSWVTDFIWKAQNSAITLKDIWGLSMEDYCIFILKRFTKDSNTTNGLMAPLFEFFKRYLIIEVILISVNSIVNLFPTILLKKLLEIVDNPDRSSSYMNLAWLYIVAMFVCRIIAAISNSQGQFISDKNCLRIRAILIGEIYSKGLRKKLFASRKTSYNRESVSENLGTVINLISIDSFNVSEVSNYLYMTVQTIIMIMIVVSLLFKFLGVSAFAGISIILMMFPLNIMLADLLGKFQKLALQCTDQRNAKLNECLQNIRIVKYFAWENNICNAIGLIRQKELLYFFKKSLLWSLSSFLWFMTPTLVTGVTFAIYIFVQKQELNAPLAFTILSLFTLLKTPLDQLSNMLSFINQSKVSLRRIISFLNLDDTEKYNQLTISPDRNKIEFKKANLVWNENDNDINKFKLCDLNIIFSIGKLNLVLGSTGSGKSALLMSLLGELDLVSGFIIIPGLEPRHDLIPDHDGLTNSFAYCSQSAWLVSDTIKNNIVFNGSYDKSRYKKVIDACGLNRDLNILPAGDLTEIGEKGITLSGGQKQRISLARAVYSHAKHVLLDDCLSAVDSHTAVWIYENCITGQLMKNRTCILVTHNVPLAIRNAHFAIILEDGKVKNQGTIKELQKKGIFKEEIAQLSHQDTITKKTVNNLDENNIQRSKCVIDNTEYDINLVNDGQLIEEEEKSSGAIGLDVYKWYLKFFGGYKALTAFTLYITAQILFISQSWWIRHWVNHTNLHIEAFHFTIDRLALEGIKSKRVDSSENQYTAIYYLSLYFVIGIIQALLGGLKTMVTFLSGMQASKKIFNSMLDLVLHAKIRFFDVTPVGRIMNRFSKDIEGIDQELIPYLEVTVFCLIQCSSILLLIVVITPRFFSVAVIVFILYYFVGKWYLKASRDLKRIDSITKSPIFQHFSETLVGVCTIRAFGDEKRFILENMEKIDQNNKAFFYLSVAVKWFAFRVDMIGAFIVLGSGSFILFNIDNIDSGLAGISLTYAILFTDSALWLVQLYSRFEMNMNSVERLKEYSSIVQEKYLGYDEDHIQALNDSSWPKHGKIEVENLSLRYASNLPLVLKNVCFKVDPQSKVGIVGRTGAGKSTIIAALFRLLEPVTGCIKIDDQDISKIDLITLRRSITIIPQDPVLFAGTIKSNIDPHDEYDERRIFKVLLQVNLISSLEFKQVFNLKENFNIHNKFLNLQSEIVEGGLNLSQGERQLLFIARSLLRESKIILLDEATSSIDYDSDHLIQSIIRSKFNKSTILTIAHRLRSVIYYDKILVMDAGEIKEYGHPYELLKNERSTFYRMCRDSGDLELLKQVARQ</sequence>
<feature type="domain" description="ABC transporter" evidence="11">
    <location>
        <begin position="1323"/>
        <end position="1571"/>
    </location>
</feature>
<keyword evidence="6" id="KW-0067">ATP-binding</keyword>
<evidence type="ECO:0000256" key="2">
    <source>
        <dbReference type="ARBA" id="ARBA00022448"/>
    </source>
</evidence>
<evidence type="ECO:0000259" key="11">
    <source>
        <dbReference type="PROSITE" id="PS50893"/>
    </source>
</evidence>
<evidence type="ECO:0000256" key="1">
    <source>
        <dbReference type="ARBA" id="ARBA00004127"/>
    </source>
</evidence>
<protein>
    <submittedName>
        <fullName evidence="13">Uncharacterized protein</fullName>
    </submittedName>
</protein>
<dbReference type="FunFam" id="1.20.1560.10:FF:000010">
    <property type="entry name" value="Multidrug resistance-associated ABC transporter"/>
    <property type="match status" value="1"/>
</dbReference>
<dbReference type="InterPro" id="IPR003439">
    <property type="entry name" value="ABC_transporter-like_ATP-bd"/>
</dbReference>
<keyword evidence="8 10" id="KW-0472">Membrane</keyword>
<dbReference type="SMART" id="SM00382">
    <property type="entry name" value="AAA"/>
    <property type="match status" value="2"/>
</dbReference>
<dbReference type="GO" id="GO:0140359">
    <property type="term" value="F:ABC-type transporter activity"/>
    <property type="evidence" value="ECO:0007669"/>
    <property type="project" value="InterPro"/>
</dbReference>
<feature type="transmembrane region" description="Helical" evidence="10">
    <location>
        <begin position="31"/>
        <end position="50"/>
    </location>
</feature>
<dbReference type="PROSITE" id="PS50893">
    <property type="entry name" value="ABC_TRANSPORTER_2"/>
    <property type="match status" value="2"/>
</dbReference>
<dbReference type="GO" id="GO:0000329">
    <property type="term" value="C:fungal-type vacuole membrane"/>
    <property type="evidence" value="ECO:0007669"/>
    <property type="project" value="TreeGrafter"/>
</dbReference>
<dbReference type="GO" id="GO:0005524">
    <property type="term" value="F:ATP binding"/>
    <property type="evidence" value="ECO:0007669"/>
    <property type="project" value="UniProtKB-KW"/>
</dbReference>
<keyword evidence="7 10" id="KW-1133">Transmembrane helix</keyword>
<dbReference type="PROSITE" id="PS00211">
    <property type="entry name" value="ABC_TRANSPORTER_1"/>
    <property type="match status" value="2"/>
</dbReference>
<feature type="transmembrane region" description="Helical" evidence="10">
    <location>
        <begin position="490"/>
        <end position="508"/>
    </location>
</feature>
<dbReference type="Proteomes" id="UP001161438">
    <property type="component" value="Chromosome 8"/>
</dbReference>
<dbReference type="InterPro" id="IPR036640">
    <property type="entry name" value="ABC1_TM_sf"/>
</dbReference>
<evidence type="ECO:0000313" key="14">
    <source>
        <dbReference type="Proteomes" id="UP001161438"/>
    </source>
</evidence>
<evidence type="ECO:0000256" key="9">
    <source>
        <dbReference type="ARBA" id="ARBA00023180"/>
    </source>
</evidence>
<dbReference type="PANTHER" id="PTHR24223:SF353">
    <property type="entry name" value="ABC TRANSPORTER ATP-BINDING PROTEIN_PERMEASE VMR1-RELATED"/>
    <property type="match status" value="1"/>
</dbReference>
<evidence type="ECO:0000256" key="4">
    <source>
        <dbReference type="ARBA" id="ARBA00022737"/>
    </source>
</evidence>
<dbReference type="GO" id="GO:0042908">
    <property type="term" value="P:xenobiotic transport"/>
    <property type="evidence" value="ECO:0007669"/>
    <property type="project" value="UniProtKB-ARBA"/>
</dbReference>
<dbReference type="CDD" id="cd18604">
    <property type="entry name" value="ABC_6TM_VMR1_D2_like"/>
    <property type="match status" value="1"/>
</dbReference>
<dbReference type="InterPro" id="IPR011527">
    <property type="entry name" value="ABC1_TM_dom"/>
</dbReference>
<dbReference type="InterPro" id="IPR050173">
    <property type="entry name" value="ABC_transporter_C-like"/>
</dbReference>
<dbReference type="Gene3D" id="3.40.50.300">
    <property type="entry name" value="P-loop containing nucleotide triphosphate hydrolases"/>
    <property type="match status" value="2"/>
</dbReference>
<evidence type="ECO:0000256" key="8">
    <source>
        <dbReference type="ARBA" id="ARBA00023136"/>
    </source>
</evidence>
<dbReference type="EMBL" id="OX365764">
    <property type="protein sequence ID" value="CAI4039345.1"/>
    <property type="molecule type" value="Genomic_DNA"/>
</dbReference>
<dbReference type="Pfam" id="PF00664">
    <property type="entry name" value="ABC_membrane"/>
    <property type="match status" value="2"/>
</dbReference>
<proteinExistence type="predicted"/>
<dbReference type="SUPFAM" id="SSF52540">
    <property type="entry name" value="P-loop containing nucleoside triphosphate hydrolases"/>
    <property type="match status" value="2"/>
</dbReference>
<gene>
    <name evidence="13" type="primary">SMKI08G0080</name>
    <name evidence="13" type="ORF">SMKI_08G0080</name>
</gene>
<dbReference type="CDD" id="cd03250">
    <property type="entry name" value="ABCC_MRP_domain1"/>
    <property type="match status" value="1"/>
</dbReference>
<dbReference type="RefSeq" id="XP_056082460.1">
    <property type="nucleotide sequence ID" value="XM_056222805.1"/>
</dbReference>
<feature type="transmembrane region" description="Helical" evidence="10">
    <location>
        <begin position="1038"/>
        <end position="1058"/>
    </location>
</feature>
<dbReference type="GO" id="GO:0012505">
    <property type="term" value="C:endomembrane system"/>
    <property type="evidence" value="ECO:0007669"/>
    <property type="project" value="UniProtKB-SubCell"/>
</dbReference>